<proteinExistence type="predicted"/>
<dbReference type="Pfam" id="PF01068">
    <property type="entry name" value="DNA_ligase_A_M"/>
    <property type="match status" value="1"/>
</dbReference>
<dbReference type="PANTHER" id="PTHR47810">
    <property type="entry name" value="DNA LIGASE"/>
    <property type="match status" value="1"/>
</dbReference>
<keyword evidence="4" id="KW-0227">DNA damage</keyword>
<evidence type="ECO:0000313" key="11">
    <source>
        <dbReference type="Proteomes" id="UP000015354"/>
    </source>
</evidence>
<keyword evidence="3" id="KW-0235">DNA replication</keyword>
<organism evidence="10 11">
    <name type="scientific">Strigomonas culicis</name>
    <dbReference type="NCBI Taxonomy" id="28005"/>
    <lineage>
        <taxon>Eukaryota</taxon>
        <taxon>Discoba</taxon>
        <taxon>Euglenozoa</taxon>
        <taxon>Kinetoplastea</taxon>
        <taxon>Metakinetoplastina</taxon>
        <taxon>Trypanosomatida</taxon>
        <taxon>Trypanosomatidae</taxon>
        <taxon>Strigomonadinae</taxon>
        <taxon>Strigomonas</taxon>
    </lineage>
</organism>
<evidence type="ECO:0000313" key="10">
    <source>
        <dbReference type="EMBL" id="EPY35934.1"/>
    </source>
</evidence>
<feature type="domain" description="Treble clef zinc finger" evidence="8">
    <location>
        <begin position="52"/>
        <end position="106"/>
    </location>
</feature>
<dbReference type="Proteomes" id="UP000015354">
    <property type="component" value="Unassembled WGS sequence"/>
</dbReference>
<evidence type="ECO:0000256" key="2">
    <source>
        <dbReference type="ARBA" id="ARBA00022598"/>
    </source>
</evidence>
<dbReference type="InterPro" id="IPR025487">
    <property type="entry name" value="DUF4379"/>
</dbReference>
<name>S9V4F4_9TRYP</name>
<gene>
    <name evidence="10" type="ORF">STCU_00838</name>
</gene>
<dbReference type="GO" id="GO:0006310">
    <property type="term" value="P:DNA recombination"/>
    <property type="evidence" value="ECO:0007669"/>
    <property type="project" value="InterPro"/>
</dbReference>
<keyword evidence="11" id="KW-1185">Reference proteome</keyword>
<evidence type="ECO:0000259" key="7">
    <source>
        <dbReference type="Pfam" id="PF01068"/>
    </source>
</evidence>
<dbReference type="GO" id="GO:0003910">
    <property type="term" value="F:DNA ligase (ATP) activity"/>
    <property type="evidence" value="ECO:0007669"/>
    <property type="project" value="InterPro"/>
</dbReference>
<dbReference type="GO" id="GO:0006260">
    <property type="term" value="P:DNA replication"/>
    <property type="evidence" value="ECO:0007669"/>
    <property type="project" value="UniProtKB-KW"/>
</dbReference>
<keyword evidence="5" id="KW-0234">DNA repair</keyword>
<dbReference type="InterPro" id="IPR012340">
    <property type="entry name" value="NA-bd_OB-fold"/>
</dbReference>
<keyword evidence="2 10" id="KW-0436">Ligase</keyword>
<accession>S9V4F4</accession>
<feature type="region of interest" description="Disordered" evidence="6">
    <location>
        <begin position="117"/>
        <end position="139"/>
    </location>
</feature>
<dbReference type="EMBL" id="ATMH01000838">
    <property type="protein sequence ID" value="EPY35934.1"/>
    <property type="molecule type" value="Genomic_DNA"/>
</dbReference>
<evidence type="ECO:0000256" key="3">
    <source>
        <dbReference type="ARBA" id="ARBA00022705"/>
    </source>
</evidence>
<dbReference type="Gene3D" id="3.30.470.30">
    <property type="entry name" value="DNA ligase/mRNA capping enzyme"/>
    <property type="match status" value="1"/>
</dbReference>
<evidence type="ECO:0000256" key="6">
    <source>
        <dbReference type="SAM" id="MobiDB-lite"/>
    </source>
</evidence>
<dbReference type="OrthoDB" id="411785at2759"/>
<dbReference type="GO" id="GO:0005524">
    <property type="term" value="F:ATP binding"/>
    <property type="evidence" value="ECO:0007669"/>
    <property type="project" value="InterPro"/>
</dbReference>
<dbReference type="InterPro" id="IPR029319">
    <property type="entry name" value="DNA_ligase_OB"/>
</dbReference>
<comment type="caution">
    <text evidence="10">The sequence shown here is derived from an EMBL/GenBank/DDBJ whole genome shotgun (WGS) entry which is preliminary data.</text>
</comment>
<evidence type="ECO:0000256" key="1">
    <source>
        <dbReference type="ARBA" id="ARBA00001968"/>
    </source>
</evidence>
<dbReference type="InterPro" id="IPR012310">
    <property type="entry name" value="DNA_ligase_ATP-dep_cent"/>
</dbReference>
<dbReference type="GO" id="GO:0006281">
    <property type="term" value="P:DNA repair"/>
    <property type="evidence" value="ECO:0007669"/>
    <property type="project" value="UniProtKB-KW"/>
</dbReference>
<feature type="domain" description="DNA ligase OB-like" evidence="9">
    <location>
        <begin position="469"/>
        <end position="548"/>
    </location>
</feature>
<dbReference type="Pfam" id="PF14311">
    <property type="entry name" value="DUF4379"/>
    <property type="match status" value="1"/>
</dbReference>
<dbReference type="Pfam" id="PF14743">
    <property type="entry name" value="DNA_ligase_OB_2"/>
    <property type="match status" value="1"/>
</dbReference>
<evidence type="ECO:0000256" key="4">
    <source>
        <dbReference type="ARBA" id="ARBA00022763"/>
    </source>
</evidence>
<dbReference type="AlphaFoldDB" id="S9V4F4"/>
<sequence>MRRCVSLFAAVSAAASKAKRKLATPAPSHRKGGSVSVAKPGSLAATFPAYAALWVRATSNKLTQPQHIPFNSKKLALWRCPSCDHEFKQRVYLYVAEGGRCPDCGAKPPLRGAAVAASKDIPRARRSSNSSSAPVGNKEAKSIADSNYLVVSETRNLQPMLAKSFDKEVAKIDMAHEALYVSPKLDGIRCVVGYDKKQKAILFFSRAGTLFECCDANIEPALRYLFEHVDPHLVLDGELYNSSANDRRVAACPPAQADASALGRHYAAQLQQRRGRAARSADEDAVTHFEALVSAIRTTREKRTPEVVRLQQQLQYHIFDVLYASHFPARDGANVCFSARHAFLRDILTRLQVHNRKAIRGYDERVLQLVPAVPCVTTGAGTAELTAAMEANIRAAMAFGYEGLMLRREAHTIANAKKSIAAAAAGKTRRGSANHTSAFGGYEHGKRSSCLLKYKKMQDAEFTIVSAVEGKGKLKGSLGAFVCELPKTRAATKKRCFYVTPATSEENKRHMWRQWKQRQPYKGKALTVQYQDLSKDGIPRFPVGKCIRGGADGKDWLVGADQ</sequence>
<dbReference type="InterPro" id="IPR050326">
    <property type="entry name" value="NAD_dep_DNA_ligaseB"/>
</dbReference>
<evidence type="ECO:0000259" key="8">
    <source>
        <dbReference type="Pfam" id="PF14311"/>
    </source>
</evidence>
<comment type="cofactor">
    <cofactor evidence="1">
        <name>a divalent metal cation</name>
        <dbReference type="ChEBI" id="CHEBI:60240"/>
    </cofactor>
</comment>
<dbReference type="SUPFAM" id="SSF56091">
    <property type="entry name" value="DNA ligase/mRNA capping enzyme, catalytic domain"/>
    <property type="match status" value="1"/>
</dbReference>
<protein>
    <submittedName>
        <fullName evidence="10">DNA ligase K alpha</fullName>
    </submittedName>
</protein>
<dbReference type="Gene3D" id="2.40.50.140">
    <property type="entry name" value="Nucleic acid-binding proteins"/>
    <property type="match status" value="1"/>
</dbReference>
<dbReference type="CDD" id="cd08041">
    <property type="entry name" value="OBF_kDNA_ligase_like"/>
    <property type="match status" value="1"/>
</dbReference>
<dbReference type="SUPFAM" id="SSF50249">
    <property type="entry name" value="Nucleic acid-binding proteins"/>
    <property type="match status" value="1"/>
</dbReference>
<evidence type="ECO:0000256" key="5">
    <source>
        <dbReference type="ARBA" id="ARBA00023204"/>
    </source>
</evidence>
<reference evidence="10 11" key="1">
    <citation type="journal article" date="2013" name="PLoS ONE">
        <title>Predicting the Proteins of Angomonas deanei, Strigomonas culicis and Their Respective Endosymbionts Reveals New Aspects of the Trypanosomatidae Family.</title>
        <authorList>
            <person name="Motta M.C."/>
            <person name="Martins A.C."/>
            <person name="de Souza S.S."/>
            <person name="Catta-Preta C.M."/>
            <person name="Silva R."/>
            <person name="Klein C.C."/>
            <person name="de Almeida L.G."/>
            <person name="de Lima Cunha O."/>
            <person name="Ciapina L.P."/>
            <person name="Brocchi M."/>
            <person name="Colabardini A.C."/>
            <person name="de Araujo Lima B."/>
            <person name="Machado C.R."/>
            <person name="de Almeida Soares C.M."/>
            <person name="Probst C.M."/>
            <person name="de Menezes C.B."/>
            <person name="Thompson C.E."/>
            <person name="Bartholomeu D.C."/>
            <person name="Gradia D.F."/>
            <person name="Pavoni D.P."/>
            <person name="Grisard E.C."/>
            <person name="Fantinatti-Garboggini F."/>
            <person name="Marchini F.K."/>
            <person name="Rodrigues-Luiz G.F."/>
            <person name="Wagner G."/>
            <person name="Goldman G.H."/>
            <person name="Fietto J.L."/>
            <person name="Elias M.C."/>
            <person name="Goldman M.H."/>
            <person name="Sagot M.F."/>
            <person name="Pereira M."/>
            <person name="Stoco P.H."/>
            <person name="de Mendonca-Neto R.P."/>
            <person name="Teixeira S.M."/>
            <person name="Maciel T.E."/>
            <person name="de Oliveira Mendes T.A."/>
            <person name="Urmenyi T.P."/>
            <person name="de Souza W."/>
            <person name="Schenkman S."/>
            <person name="de Vasconcelos A.T."/>
        </authorList>
    </citation>
    <scope>NUCLEOTIDE SEQUENCE [LARGE SCALE GENOMIC DNA]</scope>
</reference>
<feature type="domain" description="ATP-dependent DNA ligase family profile" evidence="7">
    <location>
        <begin position="159"/>
        <end position="245"/>
    </location>
</feature>
<dbReference type="PANTHER" id="PTHR47810:SF1">
    <property type="entry name" value="DNA LIGASE B"/>
    <property type="match status" value="1"/>
</dbReference>
<evidence type="ECO:0000259" key="9">
    <source>
        <dbReference type="Pfam" id="PF14743"/>
    </source>
</evidence>